<evidence type="ECO:0000256" key="1">
    <source>
        <dbReference type="SAM" id="SignalP"/>
    </source>
</evidence>
<comment type="caution">
    <text evidence="2">The sequence shown here is derived from an EMBL/GenBank/DDBJ whole genome shotgun (WGS) entry which is preliminary data.</text>
</comment>
<accession>A0A2T1N9F3</accession>
<protein>
    <recommendedName>
        <fullName evidence="4">Lipoprotein</fullName>
    </recommendedName>
</protein>
<feature type="signal peptide" evidence="1">
    <location>
        <begin position="1"/>
        <end position="26"/>
    </location>
</feature>
<keyword evidence="1" id="KW-0732">Signal</keyword>
<reference evidence="2 3" key="1">
    <citation type="submission" date="2018-03" db="EMBL/GenBank/DDBJ databases">
        <title>Mesoflavibacter sp. HG37 and Mesoflavibacter sp. HG96 sp.nov., two marine bacteria isolated from seawater of Western Pacific Ocean.</title>
        <authorList>
            <person name="Cheng H."/>
            <person name="Wu Y.-H."/>
            <person name="Guo L.-L."/>
            <person name="Xu X.-W."/>
        </authorList>
    </citation>
    <scope>NUCLEOTIDE SEQUENCE [LARGE SCALE GENOMIC DNA]</scope>
    <source>
        <strain evidence="2 3">KCTC 32269</strain>
    </source>
</reference>
<gene>
    <name evidence="2" type="ORF">C7H52_09395</name>
</gene>
<dbReference type="RefSeq" id="WP_106463643.1">
    <property type="nucleotide sequence ID" value="NZ_PXOQ01000009.1"/>
</dbReference>
<dbReference type="Proteomes" id="UP000238426">
    <property type="component" value="Unassembled WGS sequence"/>
</dbReference>
<name>A0A2T1N9F3_9FLAO</name>
<sequence>MKNFKTTTFLLLLTLCLMSCSGGASKQEATASGFAEIENEIKSKFGNDAYFTDLSITYNESIGNIISVTVTENPSSLQMEEWSNTQDNWTQSSNVSIEIPEGTKASDFMFKLNETINLKKLGSLVEKSKSQLTKEKNIESPRLHIASIKYPDNGDVTKAQYIVMLQPKNGGTTFSFYYTLAEELINLDY</sequence>
<organism evidence="2 3">
    <name type="scientific">Aurantibacter aestuarii</name>
    <dbReference type="NCBI Taxonomy" id="1266046"/>
    <lineage>
        <taxon>Bacteria</taxon>
        <taxon>Pseudomonadati</taxon>
        <taxon>Bacteroidota</taxon>
        <taxon>Flavobacteriia</taxon>
        <taxon>Flavobacteriales</taxon>
        <taxon>Flavobacteriaceae</taxon>
        <taxon>Aurantibacter</taxon>
    </lineage>
</organism>
<dbReference type="AlphaFoldDB" id="A0A2T1N9F3"/>
<evidence type="ECO:0008006" key="4">
    <source>
        <dbReference type="Google" id="ProtNLM"/>
    </source>
</evidence>
<evidence type="ECO:0000313" key="3">
    <source>
        <dbReference type="Proteomes" id="UP000238426"/>
    </source>
</evidence>
<feature type="chain" id="PRO_5015635898" description="Lipoprotein" evidence="1">
    <location>
        <begin position="27"/>
        <end position="189"/>
    </location>
</feature>
<evidence type="ECO:0000313" key="2">
    <source>
        <dbReference type="EMBL" id="PSG88504.1"/>
    </source>
</evidence>
<dbReference type="EMBL" id="PXOQ01000009">
    <property type="protein sequence ID" value="PSG88504.1"/>
    <property type="molecule type" value="Genomic_DNA"/>
</dbReference>
<keyword evidence="3" id="KW-1185">Reference proteome</keyword>
<dbReference type="OrthoDB" id="676695at2"/>
<proteinExistence type="predicted"/>